<evidence type="ECO:0000313" key="2">
    <source>
        <dbReference type="Proteomes" id="UP000572268"/>
    </source>
</evidence>
<sequence>MTHNTVEMNFDGHIINLAVDTASYKSYLVYGGWYESLYDPGSCKYLISGCYFCPPNDSCDLDSLLAQKVYKTRYGNGEVVRYVNRKVNSITTERELTKLEIDLVVWSSRVKRGIQPFAMLGLSLPKPGANEETKAPSFLKQLVRTGAIPYLTIAVHVSKFSLGLNGRLVLGEPVVEVKDATLFPLTRPSWRNGTIVVSACAAKVRSPSSSERVAELTNLQGCIDVVIDTCADATVVPDKVFSMIRKTIEVEFGRDRVDGTGKAPSTKSRKLAAYVDAKGWIWFRRSVIERLPVVAVQVHAASSFEVRLSNRVQVCDGG</sequence>
<name>A0A7J6MMS3_PEROL</name>
<organism evidence="1 2">
    <name type="scientific">Perkinsus olseni</name>
    <name type="common">Perkinsus atlanticus</name>
    <dbReference type="NCBI Taxonomy" id="32597"/>
    <lineage>
        <taxon>Eukaryota</taxon>
        <taxon>Sar</taxon>
        <taxon>Alveolata</taxon>
        <taxon>Perkinsozoa</taxon>
        <taxon>Perkinsea</taxon>
        <taxon>Perkinsida</taxon>
        <taxon>Perkinsidae</taxon>
        <taxon>Perkinsus</taxon>
    </lineage>
</organism>
<dbReference type="AlphaFoldDB" id="A0A7J6MMS3"/>
<evidence type="ECO:0000313" key="1">
    <source>
        <dbReference type="EMBL" id="KAF4672909.1"/>
    </source>
</evidence>
<reference evidence="1 2" key="1">
    <citation type="submission" date="2020-04" db="EMBL/GenBank/DDBJ databases">
        <title>Perkinsus olseni comparative genomics.</title>
        <authorList>
            <person name="Bogema D.R."/>
        </authorList>
    </citation>
    <scope>NUCLEOTIDE SEQUENCE [LARGE SCALE GENOMIC DNA]</scope>
    <source>
        <strain evidence="1">ATCC PRA-31</strain>
    </source>
</reference>
<accession>A0A7J6MMS3</accession>
<gene>
    <name evidence="1" type="ORF">FOL46_008151</name>
</gene>
<protein>
    <submittedName>
        <fullName evidence="1">Uncharacterized protein</fullName>
    </submittedName>
</protein>
<proteinExistence type="predicted"/>
<dbReference type="EMBL" id="JABANN010000063">
    <property type="protein sequence ID" value="KAF4672909.1"/>
    <property type="molecule type" value="Genomic_DNA"/>
</dbReference>
<dbReference type="Proteomes" id="UP000572268">
    <property type="component" value="Unassembled WGS sequence"/>
</dbReference>
<dbReference type="SUPFAM" id="SSF50630">
    <property type="entry name" value="Acid proteases"/>
    <property type="match status" value="1"/>
</dbReference>
<dbReference type="InterPro" id="IPR021109">
    <property type="entry name" value="Peptidase_aspartic_dom_sf"/>
</dbReference>
<comment type="caution">
    <text evidence="1">The sequence shown here is derived from an EMBL/GenBank/DDBJ whole genome shotgun (WGS) entry which is preliminary data.</text>
</comment>